<dbReference type="NCBIfam" id="TIGR02117">
    <property type="entry name" value="chp_urease_rgn"/>
    <property type="match status" value="1"/>
</dbReference>
<proteinExistence type="predicted"/>
<organism evidence="1 2">
    <name type="scientific">Sphingomonas gilva</name>
    <dbReference type="NCBI Taxonomy" id="2305907"/>
    <lineage>
        <taxon>Bacteria</taxon>
        <taxon>Pseudomonadati</taxon>
        <taxon>Pseudomonadota</taxon>
        <taxon>Alphaproteobacteria</taxon>
        <taxon>Sphingomonadales</taxon>
        <taxon>Sphingomonadaceae</taxon>
        <taxon>Sphingomonas</taxon>
    </lineage>
</organism>
<dbReference type="OrthoDB" id="211174at2"/>
<dbReference type="AlphaFoldDB" id="A0A396RP05"/>
<gene>
    <name evidence="1" type="ORF">D1610_06430</name>
</gene>
<dbReference type="Proteomes" id="UP000266693">
    <property type="component" value="Unassembled WGS sequence"/>
</dbReference>
<name>A0A396RP05_9SPHN</name>
<dbReference type="RefSeq" id="WP_118863309.1">
    <property type="nucleotide sequence ID" value="NZ_QWLV01000002.1"/>
</dbReference>
<evidence type="ECO:0000313" key="2">
    <source>
        <dbReference type="Proteomes" id="UP000266693"/>
    </source>
</evidence>
<dbReference type="InterPro" id="IPR011727">
    <property type="entry name" value="CHP02117"/>
</dbReference>
<reference evidence="1 2" key="1">
    <citation type="submission" date="2018-08" db="EMBL/GenBank/DDBJ databases">
        <title>The multiple taxonomic identification of Sphingomonas gilva.</title>
        <authorList>
            <person name="Zhu D."/>
            <person name="Zheng S."/>
        </authorList>
    </citation>
    <scope>NUCLEOTIDE SEQUENCE [LARGE SCALE GENOMIC DNA]</scope>
    <source>
        <strain evidence="1 2">ZDH117</strain>
    </source>
</reference>
<dbReference type="Pfam" id="PF09601">
    <property type="entry name" value="DUF2459"/>
    <property type="match status" value="1"/>
</dbReference>
<evidence type="ECO:0000313" key="1">
    <source>
        <dbReference type="EMBL" id="RHW18119.1"/>
    </source>
</evidence>
<keyword evidence="2" id="KW-1185">Reference proteome</keyword>
<accession>A0A396RP05</accession>
<dbReference type="EMBL" id="QWLV01000002">
    <property type="protein sequence ID" value="RHW18119.1"/>
    <property type="molecule type" value="Genomic_DNA"/>
</dbReference>
<protein>
    <submittedName>
        <fullName evidence="1">TIGR02117 family protein</fullName>
    </submittedName>
</protein>
<sequence>MIRYLRRLGIALGVLLAIPLAYLMAGQIGGMIPSNGDWVQAKRGVVVFVETNGIHTGIVVPVSAAGIDWRDLVRAEHLTDPRYAGTHLAFGWGERQFYLNTPTWADLSLSTAARSALGSDETLVHVDHLTPPVPGEHIRALVLSEAEYRRLAGFIRASFRLDPAGRSRPVRGYGPADAFYEGRGHYDAFKTCNAWVGDALRHAGVRVGVWTPFPWSVMSWFGEG</sequence>
<comment type="caution">
    <text evidence="1">The sequence shown here is derived from an EMBL/GenBank/DDBJ whole genome shotgun (WGS) entry which is preliminary data.</text>
</comment>